<proteinExistence type="predicted"/>
<evidence type="ECO:0000256" key="1">
    <source>
        <dbReference type="SAM" id="MobiDB-lite"/>
    </source>
</evidence>
<accession>A0A2P6VDU8</accession>
<dbReference type="AlphaFoldDB" id="A0A2P6VDU8"/>
<evidence type="ECO:0000313" key="2">
    <source>
        <dbReference type="EMBL" id="PSC72274.1"/>
    </source>
</evidence>
<sequence length="243" mass="25025">MQGLRPYVQDENALAGLHCPAAQLKGGLNGGGLGGLPAGKATPGLAPRKALGNITNRGGLDAENAPPGKTPAGGAAPTVRRALGDITNSNAAPAHRPSALKPQQAPVQQQQQQAAAACAAAPASRVDVLAEGAVERQAGRGWEALERERLAREDAESTARLAALANFPARPLPNFFPLWQGQQLLRKDVLPVLPASPLAERYCSFAAAGDLSAPDLSLDDLCLPDVPFPDIDIVLAAAGLDEL</sequence>
<protein>
    <submittedName>
        <fullName evidence="2">Uncharacterized protein</fullName>
    </submittedName>
</protein>
<reference evidence="2 3" key="1">
    <citation type="journal article" date="2018" name="Plant J.">
        <title>Genome sequences of Chlorella sorokiniana UTEX 1602 and Micractinium conductrix SAG 241.80: implications to maltose excretion by a green alga.</title>
        <authorList>
            <person name="Arriola M.B."/>
            <person name="Velmurugan N."/>
            <person name="Zhang Y."/>
            <person name="Plunkett M.H."/>
            <person name="Hondzo H."/>
            <person name="Barney B.M."/>
        </authorList>
    </citation>
    <scope>NUCLEOTIDE SEQUENCE [LARGE SCALE GENOMIC DNA]</scope>
    <source>
        <strain evidence="2 3">SAG 241.80</strain>
    </source>
</reference>
<keyword evidence="3" id="KW-1185">Reference proteome</keyword>
<gene>
    <name evidence="2" type="ORF">C2E20_4498</name>
</gene>
<comment type="caution">
    <text evidence="2">The sequence shown here is derived from an EMBL/GenBank/DDBJ whole genome shotgun (WGS) entry which is preliminary data.</text>
</comment>
<dbReference type="EMBL" id="LHPF02000011">
    <property type="protein sequence ID" value="PSC72274.1"/>
    <property type="molecule type" value="Genomic_DNA"/>
</dbReference>
<organism evidence="2 3">
    <name type="scientific">Micractinium conductrix</name>
    <dbReference type="NCBI Taxonomy" id="554055"/>
    <lineage>
        <taxon>Eukaryota</taxon>
        <taxon>Viridiplantae</taxon>
        <taxon>Chlorophyta</taxon>
        <taxon>core chlorophytes</taxon>
        <taxon>Trebouxiophyceae</taxon>
        <taxon>Chlorellales</taxon>
        <taxon>Chlorellaceae</taxon>
        <taxon>Chlorella clade</taxon>
        <taxon>Micractinium</taxon>
    </lineage>
</organism>
<feature type="region of interest" description="Disordered" evidence="1">
    <location>
        <begin position="88"/>
        <end position="109"/>
    </location>
</feature>
<name>A0A2P6VDU8_9CHLO</name>
<dbReference type="OrthoDB" id="515748at2759"/>
<dbReference type="Proteomes" id="UP000239649">
    <property type="component" value="Unassembled WGS sequence"/>
</dbReference>
<evidence type="ECO:0000313" key="3">
    <source>
        <dbReference type="Proteomes" id="UP000239649"/>
    </source>
</evidence>